<dbReference type="EMBL" id="JAVDTI010000002">
    <property type="protein sequence ID" value="MDR6805548.1"/>
    <property type="molecule type" value="Genomic_DNA"/>
</dbReference>
<organism evidence="1 2">
    <name type="scientific">Dyadobacter fermentans</name>
    <dbReference type="NCBI Taxonomy" id="94254"/>
    <lineage>
        <taxon>Bacteria</taxon>
        <taxon>Pseudomonadati</taxon>
        <taxon>Bacteroidota</taxon>
        <taxon>Cytophagia</taxon>
        <taxon>Cytophagales</taxon>
        <taxon>Spirosomataceae</taxon>
        <taxon>Dyadobacter</taxon>
    </lineage>
</organism>
<proteinExistence type="predicted"/>
<accession>A0ABU1QWK1</accession>
<dbReference type="RefSeq" id="WP_309983493.1">
    <property type="nucleotide sequence ID" value="NZ_JAVDTI010000002.1"/>
</dbReference>
<dbReference type="Proteomes" id="UP001264980">
    <property type="component" value="Unassembled WGS sequence"/>
</dbReference>
<sequence length="98" mass="11066">MNTTFQNEMQYATSLNQAQASRLLHYVCTDFAEAQAELPDKLNIIHQMLTAYMNAPTTENTSGISRKEFNDVAKIVYGATKLMVELSEIFTLSQNAKR</sequence>
<protein>
    <submittedName>
        <fullName evidence="1">Uncharacterized protein</fullName>
    </submittedName>
</protein>
<reference evidence="1 2" key="1">
    <citation type="submission" date="2023-07" db="EMBL/GenBank/DDBJ databases">
        <title>Sorghum-associated microbial communities from plants grown in Nebraska, USA.</title>
        <authorList>
            <person name="Schachtman D."/>
        </authorList>
    </citation>
    <scope>NUCLEOTIDE SEQUENCE [LARGE SCALE GENOMIC DNA]</scope>
    <source>
        <strain evidence="1 2">BE57</strain>
    </source>
</reference>
<evidence type="ECO:0000313" key="1">
    <source>
        <dbReference type="EMBL" id="MDR6805548.1"/>
    </source>
</evidence>
<name>A0ABU1QWK1_9BACT</name>
<keyword evidence="2" id="KW-1185">Reference proteome</keyword>
<gene>
    <name evidence="1" type="ORF">J2W84_002594</name>
</gene>
<comment type="caution">
    <text evidence="1">The sequence shown here is derived from an EMBL/GenBank/DDBJ whole genome shotgun (WGS) entry which is preliminary data.</text>
</comment>
<evidence type="ECO:0000313" key="2">
    <source>
        <dbReference type="Proteomes" id="UP001264980"/>
    </source>
</evidence>